<dbReference type="EMBL" id="VAUV01000011">
    <property type="protein sequence ID" value="TLD69705.1"/>
    <property type="molecule type" value="Genomic_DNA"/>
</dbReference>
<dbReference type="InterPro" id="IPR036890">
    <property type="entry name" value="HATPase_C_sf"/>
</dbReference>
<dbReference type="FunFam" id="3.30.565.10:FF:000006">
    <property type="entry name" value="Sensor histidine kinase WalK"/>
    <property type="match status" value="1"/>
</dbReference>
<dbReference type="InterPro" id="IPR001789">
    <property type="entry name" value="Sig_transdc_resp-reg_receiver"/>
</dbReference>
<keyword evidence="13" id="KW-1185">Reference proteome</keyword>
<dbReference type="EC" id="2.7.13.3" evidence="2"/>
<dbReference type="Gene3D" id="3.30.450.20">
    <property type="entry name" value="PAS domain"/>
    <property type="match status" value="1"/>
</dbReference>
<gene>
    <name evidence="12" type="ORF">FEM03_15360</name>
</gene>
<dbReference type="CDD" id="cd00075">
    <property type="entry name" value="HATPase"/>
    <property type="match status" value="1"/>
</dbReference>
<feature type="domain" description="Response regulatory" evidence="9">
    <location>
        <begin position="547"/>
        <end position="663"/>
    </location>
</feature>
<name>A0A5R8KCP1_9BACT</name>
<dbReference type="Pfam" id="PF02518">
    <property type="entry name" value="HATPase_c"/>
    <property type="match status" value="1"/>
</dbReference>
<dbReference type="InterPro" id="IPR000700">
    <property type="entry name" value="PAS-assoc_C"/>
</dbReference>
<dbReference type="Gene3D" id="3.30.565.10">
    <property type="entry name" value="Histidine kinase-like ATPase, C-terminal domain"/>
    <property type="match status" value="1"/>
</dbReference>
<dbReference type="OrthoDB" id="176780at2"/>
<evidence type="ECO:0000256" key="4">
    <source>
        <dbReference type="ARBA" id="ARBA00022679"/>
    </source>
</evidence>
<feature type="region of interest" description="Disordered" evidence="7">
    <location>
        <begin position="1"/>
        <end position="20"/>
    </location>
</feature>
<dbReference type="PANTHER" id="PTHR43547:SF2">
    <property type="entry name" value="HYBRID SIGNAL TRANSDUCTION HISTIDINE KINASE C"/>
    <property type="match status" value="1"/>
</dbReference>
<dbReference type="InterPro" id="IPR036097">
    <property type="entry name" value="HisK_dim/P_sf"/>
</dbReference>
<feature type="domain" description="PAC" evidence="11">
    <location>
        <begin position="249"/>
        <end position="301"/>
    </location>
</feature>
<dbReference type="SUPFAM" id="SSF47384">
    <property type="entry name" value="Homodimeric domain of signal transducing histidine kinase"/>
    <property type="match status" value="1"/>
</dbReference>
<dbReference type="InterPro" id="IPR000014">
    <property type="entry name" value="PAS"/>
</dbReference>
<dbReference type="PANTHER" id="PTHR43547">
    <property type="entry name" value="TWO-COMPONENT HISTIDINE KINASE"/>
    <property type="match status" value="1"/>
</dbReference>
<dbReference type="InterPro" id="IPR005467">
    <property type="entry name" value="His_kinase_dom"/>
</dbReference>
<dbReference type="RefSeq" id="WP_138087165.1">
    <property type="nucleotide sequence ID" value="NZ_VAUV01000011.1"/>
</dbReference>
<evidence type="ECO:0000259" key="9">
    <source>
        <dbReference type="PROSITE" id="PS50110"/>
    </source>
</evidence>
<evidence type="ECO:0000256" key="2">
    <source>
        <dbReference type="ARBA" id="ARBA00012438"/>
    </source>
</evidence>
<dbReference type="AlphaFoldDB" id="A0A5R8KCP1"/>
<evidence type="ECO:0000313" key="13">
    <source>
        <dbReference type="Proteomes" id="UP000306196"/>
    </source>
</evidence>
<dbReference type="Pfam" id="PF08448">
    <property type="entry name" value="PAS_4"/>
    <property type="match status" value="1"/>
</dbReference>
<dbReference type="CDD" id="cd17580">
    <property type="entry name" value="REC_2_DhkD-like"/>
    <property type="match status" value="1"/>
</dbReference>
<dbReference type="InterPro" id="IPR013656">
    <property type="entry name" value="PAS_4"/>
</dbReference>
<protein>
    <recommendedName>
        <fullName evidence="2">histidine kinase</fullName>
        <ecNumber evidence="2">2.7.13.3</ecNumber>
    </recommendedName>
</protein>
<evidence type="ECO:0000256" key="1">
    <source>
        <dbReference type="ARBA" id="ARBA00000085"/>
    </source>
</evidence>
<dbReference type="SUPFAM" id="SSF52172">
    <property type="entry name" value="CheY-like"/>
    <property type="match status" value="2"/>
</dbReference>
<evidence type="ECO:0000256" key="5">
    <source>
        <dbReference type="ARBA" id="ARBA00022777"/>
    </source>
</evidence>
<dbReference type="SUPFAM" id="SSF55785">
    <property type="entry name" value="PYP-like sensor domain (PAS domain)"/>
    <property type="match status" value="1"/>
</dbReference>
<dbReference type="InterPro" id="IPR003661">
    <property type="entry name" value="HisK_dim/P_dom"/>
</dbReference>
<dbReference type="Pfam" id="PF00072">
    <property type="entry name" value="Response_reg"/>
    <property type="match status" value="1"/>
</dbReference>
<dbReference type="Gene3D" id="1.10.287.130">
    <property type="match status" value="1"/>
</dbReference>
<evidence type="ECO:0000256" key="7">
    <source>
        <dbReference type="SAM" id="MobiDB-lite"/>
    </source>
</evidence>
<evidence type="ECO:0000259" key="10">
    <source>
        <dbReference type="PROSITE" id="PS50112"/>
    </source>
</evidence>
<evidence type="ECO:0000256" key="6">
    <source>
        <dbReference type="PROSITE-ProRule" id="PRU00169"/>
    </source>
</evidence>
<evidence type="ECO:0000259" key="8">
    <source>
        <dbReference type="PROSITE" id="PS50109"/>
    </source>
</evidence>
<proteinExistence type="predicted"/>
<feature type="domain" description="PAS" evidence="10">
    <location>
        <begin position="175"/>
        <end position="246"/>
    </location>
</feature>
<keyword evidence="5" id="KW-0418">Kinase</keyword>
<dbReference type="PROSITE" id="PS50113">
    <property type="entry name" value="PAC"/>
    <property type="match status" value="1"/>
</dbReference>
<dbReference type="SUPFAM" id="SSF55874">
    <property type="entry name" value="ATPase domain of HSP90 chaperone/DNA topoisomerase II/histidine kinase"/>
    <property type="match status" value="1"/>
</dbReference>
<dbReference type="InterPro" id="IPR035965">
    <property type="entry name" value="PAS-like_dom_sf"/>
</dbReference>
<evidence type="ECO:0000256" key="3">
    <source>
        <dbReference type="ARBA" id="ARBA00022553"/>
    </source>
</evidence>
<dbReference type="InterPro" id="IPR003594">
    <property type="entry name" value="HATPase_dom"/>
</dbReference>
<dbReference type="SMART" id="SM00387">
    <property type="entry name" value="HATPase_c"/>
    <property type="match status" value="1"/>
</dbReference>
<dbReference type="PROSITE" id="PS50109">
    <property type="entry name" value="HIS_KIN"/>
    <property type="match status" value="1"/>
</dbReference>
<dbReference type="PROSITE" id="PS50110">
    <property type="entry name" value="RESPONSE_REGULATORY"/>
    <property type="match status" value="1"/>
</dbReference>
<dbReference type="PRINTS" id="PR00344">
    <property type="entry name" value="BCTRLSENSOR"/>
</dbReference>
<dbReference type="Gene3D" id="3.40.50.2300">
    <property type="match status" value="1"/>
</dbReference>
<feature type="domain" description="Histidine kinase" evidence="8">
    <location>
        <begin position="312"/>
        <end position="528"/>
    </location>
</feature>
<feature type="modified residue" description="4-aspartylphosphate" evidence="6">
    <location>
        <position position="596"/>
    </location>
</feature>
<comment type="catalytic activity">
    <reaction evidence="1">
        <text>ATP + protein L-histidine = ADP + protein N-phospho-L-histidine.</text>
        <dbReference type="EC" id="2.7.13.3"/>
    </reaction>
</comment>
<keyword evidence="4" id="KW-0808">Transferase</keyword>
<evidence type="ECO:0000313" key="12">
    <source>
        <dbReference type="EMBL" id="TLD69705.1"/>
    </source>
</evidence>
<dbReference type="CDD" id="cd00130">
    <property type="entry name" value="PAS"/>
    <property type="match status" value="1"/>
</dbReference>
<dbReference type="SMART" id="SM00448">
    <property type="entry name" value="REC"/>
    <property type="match status" value="1"/>
</dbReference>
<reference evidence="12 13" key="1">
    <citation type="submission" date="2019-05" db="EMBL/GenBank/DDBJ databases">
        <title>Verrucobacter flavum gen. nov., sp. nov. a new member of the family Verrucomicrobiaceae.</title>
        <authorList>
            <person name="Szuroczki S."/>
            <person name="Abbaszade G."/>
            <person name="Szabo A."/>
            <person name="Felfoldi T."/>
            <person name="Schumann P."/>
            <person name="Boka K."/>
            <person name="Keki Z."/>
            <person name="Toumi M."/>
            <person name="Toth E."/>
        </authorList>
    </citation>
    <scope>NUCLEOTIDE SEQUENCE [LARGE SCALE GENOMIC DNA]</scope>
    <source>
        <strain evidence="12 13">MG-N-17</strain>
    </source>
</reference>
<comment type="caution">
    <text evidence="12">The sequence shown here is derived from an EMBL/GenBank/DDBJ whole genome shotgun (WGS) entry which is preliminary data.</text>
</comment>
<dbReference type="InterPro" id="IPR004358">
    <property type="entry name" value="Sig_transdc_His_kin-like_C"/>
</dbReference>
<organism evidence="12 13">
    <name type="scientific">Phragmitibacter flavus</name>
    <dbReference type="NCBI Taxonomy" id="2576071"/>
    <lineage>
        <taxon>Bacteria</taxon>
        <taxon>Pseudomonadati</taxon>
        <taxon>Verrucomicrobiota</taxon>
        <taxon>Verrucomicrobiia</taxon>
        <taxon>Verrucomicrobiales</taxon>
        <taxon>Verrucomicrobiaceae</taxon>
        <taxon>Phragmitibacter</taxon>
    </lineage>
</organism>
<dbReference type="Pfam" id="PF00512">
    <property type="entry name" value="HisKA"/>
    <property type="match status" value="1"/>
</dbReference>
<dbReference type="GO" id="GO:0000155">
    <property type="term" value="F:phosphorelay sensor kinase activity"/>
    <property type="evidence" value="ECO:0007669"/>
    <property type="project" value="InterPro"/>
</dbReference>
<dbReference type="CDD" id="cd00082">
    <property type="entry name" value="HisKA"/>
    <property type="match status" value="1"/>
</dbReference>
<dbReference type="Proteomes" id="UP000306196">
    <property type="component" value="Unassembled WGS sequence"/>
</dbReference>
<sequence>MEASPPFTPSPFDEGDEQAAPRTEDGLGVLILAPTSNDASLTARFLEKAGFTAKICPSVDDLCDQSRAGCGAMLLAEEALVNGAGNKLIEILEEQPSWSDLPLMLITASGVTPQTRARQITALGEMGNVSMIERPVRPETLVSSCEVALRSRRRQYQVRDLLSKLEGMMLQIQQQARVFDTTLSSISDFTYIFDRSLRFIYANRATLELLGLELKDVVGKTFSELPYPRGLAVRLERQIEHVFQTGEILRDETAYTNPAGRTGYYEYIFTPVLGNDGEVEVVAASTRDTSERRRNEEALREADRRKDEFLAMLAHELRNPLAAVTNAAALLESPNLEDRSWAADVITRQNGQLTHLIDDLLDVSRITVGKIRLREEVLDVALVLDRACEGAHLLIHERGHQLIKKYETGKLWIKADPTRMEQIALNLLTNAAKYTPSGGRIELMASKVEGEVRVVVKDNGVGIASHLLPEMFKLFAQGERSIARSEGGLGIGLTIVQRLVEMHGGRIEALSEGLNQGSSFVIHLPMVAAPFVQQTERPVNGQTSTRRVLIVDDNVDTANSMARLLKRVGHGVEVAYDGPQALEKARQHLPEIVLLDIGLPGMDGFEVARRMRLEPSCEKCVIIAVTGYGQPKDRRRAINAGCHHHLVKPVNIDELKRLIRGEPMPSLVE</sequence>
<dbReference type="PROSITE" id="PS50112">
    <property type="entry name" value="PAS"/>
    <property type="match status" value="1"/>
</dbReference>
<dbReference type="SMART" id="SM00388">
    <property type="entry name" value="HisKA"/>
    <property type="match status" value="1"/>
</dbReference>
<evidence type="ECO:0000259" key="11">
    <source>
        <dbReference type="PROSITE" id="PS50113"/>
    </source>
</evidence>
<dbReference type="InterPro" id="IPR011006">
    <property type="entry name" value="CheY-like_superfamily"/>
</dbReference>
<accession>A0A5R8KCP1</accession>
<keyword evidence="3 6" id="KW-0597">Phosphoprotein</keyword>
<dbReference type="SMART" id="SM00091">
    <property type="entry name" value="PAS"/>
    <property type="match status" value="1"/>
</dbReference>
<dbReference type="NCBIfam" id="TIGR00229">
    <property type="entry name" value="sensory_box"/>
    <property type="match status" value="1"/>
</dbReference>